<evidence type="ECO:0000259" key="17">
    <source>
        <dbReference type="Pfam" id="PF08746"/>
    </source>
</evidence>
<dbReference type="CDD" id="cd16493">
    <property type="entry name" value="RING-CH-C4HC3_NSE1"/>
    <property type="match status" value="1"/>
</dbReference>
<dbReference type="GO" id="GO:0000724">
    <property type="term" value="P:double-strand break repair via homologous recombination"/>
    <property type="evidence" value="ECO:0007669"/>
    <property type="project" value="TreeGrafter"/>
</dbReference>
<keyword evidence="14 15" id="KW-0539">Nucleus</keyword>
<dbReference type="Pfam" id="PF08746">
    <property type="entry name" value="zf-RING-like"/>
    <property type="match status" value="1"/>
</dbReference>
<evidence type="ECO:0000256" key="9">
    <source>
        <dbReference type="ARBA" id="ARBA00022771"/>
    </source>
</evidence>
<dbReference type="InterPro" id="IPR014857">
    <property type="entry name" value="Nse1_RING_C4HC3-type"/>
</dbReference>
<keyword evidence="13 15" id="KW-0234">DNA repair</keyword>
<evidence type="ECO:0000256" key="13">
    <source>
        <dbReference type="ARBA" id="ARBA00023204"/>
    </source>
</evidence>
<evidence type="ECO:0000256" key="11">
    <source>
        <dbReference type="ARBA" id="ARBA00022833"/>
    </source>
</evidence>
<keyword evidence="9 15" id="KW-0863">Zinc-finger</keyword>
<comment type="subunit">
    <text evidence="15">Component of the Smc5-Smc6 complex.</text>
</comment>
<dbReference type="eggNOG" id="KOG4718">
    <property type="taxonomic scope" value="Eukaryota"/>
</dbReference>
<evidence type="ECO:0000256" key="5">
    <source>
        <dbReference type="ARBA" id="ARBA00019422"/>
    </source>
</evidence>
<reference evidence="18 19" key="1">
    <citation type="journal article" date="2013" name="PLoS Genet.">
        <title>The genome and development-dependent transcriptomes of Pyronema confluens: a window into fungal evolution.</title>
        <authorList>
            <person name="Traeger S."/>
            <person name="Altegoer F."/>
            <person name="Freitag M."/>
            <person name="Gabaldon T."/>
            <person name="Kempken F."/>
            <person name="Kumar A."/>
            <person name="Marcet-Houben M."/>
            <person name="Poggeler S."/>
            <person name="Stajich J.E."/>
            <person name="Nowrousian M."/>
        </authorList>
    </citation>
    <scope>NUCLEOTIDE SEQUENCE [LARGE SCALE GENOMIC DNA]</scope>
    <source>
        <strain evidence="19">CBS 100304</strain>
        <tissue evidence="18">Vegetative mycelium</tissue>
    </source>
</reference>
<dbReference type="AlphaFoldDB" id="U4LU38"/>
<keyword evidence="10 15" id="KW-0833">Ubl conjugation pathway</keyword>
<dbReference type="GO" id="GO:0008270">
    <property type="term" value="F:zinc ion binding"/>
    <property type="evidence" value="ECO:0007669"/>
    <property type="project" value="UniProtKB-KW"/>
</dbReference>
<evidence type="ECO:0000256" key="12">
    <source>
        <dbReference type="ARBA" id="ARBA00023172"/>
    </source>
</evidence>
<accession>U4LU38</accession>
<gene>
    <name evidence="18" type="ORF">PCON_10604</name>
</gene>
<feature type="region of interest" description="Disordered" evidence="16">
    <location>
        <begin position="294"/>
        <end position="341"/>
    </location>
</feature>
<dbReference type="STRING" id="1076935.U4LU38"/>
<evidence type="ECO:0000256" key="10">
    <source>
        <dbReference type="ARBA" id="ARBA00022786"/>
    </source>
</evidence>
<name>U4LU38_PYROM</name>
<evidence type="ECO:0000256" key="2">
    <source>
        <dbReference type="ARBA" id="ARBA00004123"/>
    </source>
</evidence>
<dbReference type="GO" id="GO:0005634">
    <property type="term" value="C:nucleus"/>
    <property type="evidence" value="ECO:0007669"/>
    <property type="project" value="UniProtKB-SubCell"/>
</dbReference>
<evidence type="ECO:0000256" key="8">
    <source>
        <dbReference type="ARBA" id="ARBA00022763"/>
    </source>
</evidence>
<keyword evidence="12 15" id="KW-0233">DNA recombination</keyword>
<feature type="domain" description="Non-structural maintenance of chromosomes element 1 RING C4HC3-type" evidence="17">
    <location>
        <begin position="236"/>
        <end position="278"/>
    </location>
</feature>
<evidence type="ECO:0000256" key="7">
    <source>
        <dbReference type="ARBA" id="ARBA00022723"/>
    </source>
</evidence>
<dbReference type="EC" id="2.3.2.27" evidence="4 15"/>
<dbReference type="PANTHER" id="PTHR20973">
    <property type="entry name" value="NON-SMC ELEMENT 1-RELATED"/>
    <property type="match status" value="1"/>
</dbReference>
<feature type="compositionally biased region" description="Acidic residues" evidence="16">
    <location>
        <begin position="324"/>
        <end position="341"/>
    </location>
</feature>
<dbReference type="GO" id="GO:0030915">
    <property type="term" value="C:Smc5-Smc6 complex"/>
    <property type="evidence" value="ECO:0007669"/>
    <property type="project" value="UniProtKB-UniRule"/>
</dbReference>
<sequence>MEEYNDTHRALVQAFLARSSMTGEELLGVVTAIHGVENPEEPTETTLEVCKLLISRINTALAPFDFEIRSTRDQITRTEIFAFVNINPDTIIQGATHHSADEIAFFRRLLDAMFETNNQYKAEVMAVSSNEALNLNKNPRVQATQATQADGGEDGEQTAQTGEGQGPGLTMKQAQEALEMFVDEEWLRKSRGGWYTLAPRGLLELSYYLQQTYNDEADPEESEDPDTPPIKRIKDCFACREMITVGQRCDKLDCPIRLHDPCAASFFKVNKNGKCPGCKVPWTGKELVGEKAAAKLKRRAGGADRMRSTQSNRRQSGVSRRDSEDEEEEEEETTMVNDDED</sequence>
<keyword evidence="6 15" id="KW-0808">Transferase</keyword>
<dbReference type="Pfam" id="PF07574">
    <property type="entry name" value="SMC_Nse1"/>
    <property type="match status" value="1"/>
</dbReference>
<proteinExistence type="inferred from homology"/>
<dbReference type="SUPFAM" id="SSF57850">
    <property type="entry name" value="RING/U-box"/>
    <property type="match status" value="1"/>
</dbReference>
<comment type="catalytic activity">
    <reaction evidence="1 15">
        <text>S-ubiquitinyl-[E2 ubiquitin-conjugating enzyme]-L-cysteine + [acceptor protein]-L-lysine = [E2 ubiquitin-conjugating enzyme]-L-cysteine + N(6)-ubiquitinyl-[acceptor protein]-L-lysine.</text>
        <dbReference type="EC" id="2.3.2.27"/>
    </reaction>
</comment>
<dbReference type="EMBL" id="HF935585">
    <property type="protein sequence ID" value="CCX31321.1"/>
    <property type="molecule type" value="Genomic_DNA"/>
</dbReference>
<dbReference type="Gene3D" id="3.30.40.10">
    <property type="entry name" value="Zinc/RING finger domain, C3HC4 (zinc finger)"/>
    <property type="match status" value="1"/>
</dbReference>
<evidence type="ECO:0000256" key="1">
    <source>
        <dbReference type="ARBA" id="ARBA00000900"/>
    </source>
</evidence>
<evidence type="ECO:0000256" key="6">
    <source>
        <dbReference type="ARBA" id="ARBA00022679"/>
    </source>
</evidence>
<dbReference type="PANTHER" id="PTHR20973:SF0">
    <property type="entry name" value="NON-STRUCTURAL MAINTENANCE OF CHROMOSOMES ELEMENT 1 HOMOLOG"/>
    <property type="match status" value="1"/>
</dbReference>
<evidence type="ECO:0000313" key="18">
    <source>
        <dbReference type="EMBL" id="CCX31321.1"/>
    </source>
</evidence>
<dbReference type="Gene3D" id="3.90.1150.220">
    <property type="match status" value="1"/>
</dbReference>
<keyword evidence="7 15" id="KW-0479">Metal-binding</keyword>
<comment type="function">
    <text evidence="15">Acts in a DNA repair pathway for removal of UV-induced DNA damage that is distinct from classical nucleotide excision repair and in repair of ionizing radiation damage. Functions in homologous recombination repair of DNA double strand breaks and in recovery of stalled replication forks.</text>
</comment>
<dbReference type="Proteomes" id="UP000018144">
    <property type="component" value="Unassembled WGS sequence"/>
</dbReference>
<evidence type="ECO:0000256" key="16">
    <source>
        <dbReference type="SAM" id="MobiDB-lite"/>
    </source>
</evidence>
<comment type="similarity">
    <text evidence="3 15">Belongs to the NSE1 family.</text>
</comment>
<evidence type="ECO:0000256" key="4">
    <source>
        <dbReference type="ARBA" id="ARBA00012483"/>
    </source>
</evidence>
<evidence type="ECO:0000256" key="15">
    <source>
        <dbReference type="RuleBase" id="RU368018"/>
    </source>
</evidence>
<dbReference type="OMA" id="WPGDKFV"/>
<dbReference type="OrthoDB" id="185455at2759"/>
<evidence type="ECO:0000256" key="14">
    <source>
        <dbReference type="ARBA" id="ARBA00023242"/>
    </source>
</evidence>
<organism evidence="18 19">
    <name type="scientific">Pyronema omphalodes (strain CBS 100304)</name>
    <name type="common">Pyronema confluens</name>
    <dbReference type="NCBI Taxonomy" id="1076935"/>
    <lineage>
        <taxon>Eukaryota</taxon>
        <taxon>Fungi</taxon>
        <taxon>Dikarya</taxon>
        <taxon>Ascomycota</taxon>
        <taxon>Pezizomycotina</taxon>
        <taxon>Pezizomycetes</taxon>
        <taxon>Pezizales</taxon>
        <taxon>Pyronemataceae</taxon>
        <taxon>Pyronema</taxon>
    </lineage>
</organism>
<keyword evidence="8 15" id="KW-0227">DNA damage</keyword>
<dbReference type="InterPro" id="IPR011513">
    <property type="entry name" value="Nse1"/>
</dbReference>
<protein>
    <recommendedName>
        <fullName evidence="5 15">Non-structural maintenance of chromosomes element 1 homolog</fullName>
        <ecNumber evidence="4 15">2.3.2.27</ecNumber>
    </recommendedName>
</protein>
<feature type="region of interest" description="Disordered" evidence="16">
    <location>
        <begin position="144"/>
        <end position="168"/>
    </location>
</feature>
<keyword evidence="19" id="KW-1185">Reference proteome</keyword>
<dbReference type="GO" id="GO:0061630">
    <property type="term" value="F:ubiquitin protein ligase activity"/>
    <property type="evidence" value="ECO:0007669"/>
    <property type="project" value="UniProtKB-EC"/>
</dbReference>
<evidence type="ECO:0000256" key="3">
    <source>
        <dbReference type="ARBA" id="ARBA00010258"/>
    </source>
</evidence>
<dbReference type="InterPro" id="IPR013083">
    <property type="entry name" value="Znf_RING/FYVE/PHD"/>
</dbReference>
<keyword evidence="11 15" id="KW-0862">Zinc</keyword>
<evidence type="ECO:0000313" key="19">
    <source>
        <dbReference type="Proteomes" id="UP000018144"/>
    </source>
</evidence>
<comment type="subcellular location">
    <subcellularLocation>
        <location evidence="2 15">Nucleus</location>
    </subcellularLocation>
</comment>
<dbReference type="Gene3D" id="1.10.10.10">
    <property type="entry name" value="Winged helix-like DNA-binding domain superfamily/Winged helix DNA-binding domain"/>
    <property type="match status" value="1"/>
</dbReference>
<dbReference type="InterPro" id="IPR036388">
    <property type="entry name" value="WH-like_DNA-bd_sf"/>
</dbReference>
<feature type="compositionally biased region" description="Polar residues" evidence="16">
    <location>
        <begin position="308"/>
        <end position="318"/>
    </location>
</feature>